<reference evidence="1" key="1">
    <citation type="submission" date="2023-03" db="EMBL/GenBank/DDBJ databases">
        <title>Massive genome expansion in bonnet fungi (Mycena s.s.) driven by repeated elements and novel gene families across ecological guilds.</title>
        <authorList>
            <consortium name="Lawrence Berkeley National Laboratory"/>
            <person name="Harder C.B."/>
            <person name="Miyauchi S."/>
            <person name="Viragh M."/>
            <person name="Kuo A."/>
            <person name="Thoen E."/>
            <person name="Andreopoulos B."/>
            <person name="Lu D."/>
            <person name="Skrede I."/>
            <person name="Drula E."/>
            <person name="Henrissat B."/>
            <person name="Morin E."/>
            <person name="Kohler A."/>
            <person name="Barry K."/>
            <person name="LaButti K."/>
            <person name="Morin E."/>
            <person name="Salamov A."/>
            <person name="Lipzen A."/>
            <person name="Mereny Z."/>
            <person name="Hegedus B."/>
            <person name="Baldrian P."/>
            <person name="Stursova M."/>
            <person name="Weitz H."/>
            <person name="Taylor A."/>
            <person name="Grigoriev I.V."/>
            <person name="Nagy L.G."/>
            <person name="Martin F."/>
            <person name="Kauserud H."/>
        </authorList>
    </citation>
    <scope>NUCLEOTIDE SEQUENCE</scope>
    <source>
        <strain evidence="1">CBHHK002</strain>
    </source>
</reference>
<evidence type="ECO:0000313" key="2">
    <source>
        <dbReference type="Proteomes" id="UP001218218"/>
    </source>
</evidence>
<comment type="caution">
    <text evidence="1">The sequence shown here is derived from an EMBL/GenBank/DDBJ whole genome shotgun (WGS) entry which is preliminary data.</text>
</comment>
<gene>
    <name evidence="1" type="ORF">DFH08DRAFT_811059</name>
</gene>
<sequence>MPGHSTSTFPIERLITKGTGEWPVAAHEVEGTGVAMVRTHATMKLVIRYGARMRGSIWAGLTKSVNCAMGRACELVRGTEGGGDTINEQGSRTHIRNETRLTRGTQEPAQEWVDRESRDRELDGVIGRPEWIRAASVLRMRCYLMSYIMRGGRDEAR</sequence>
<dbReference type="AlphaFoldDB" id="A0AAD6ZVZ6"/>
<organism evidence="1 2">
    <name type="scientific">Mycena albidolilacea</name>
    <dbReference type="NCBI Taxonomy" id="1033008"/>
    <lineage>
        <taxon>Eukaryota</taxon>
        <taxon>Fungi</taxon>
        <taxon>Dikarya</taxon>
        <taxon>Basidiomycota</taxon>
        <taxon>Agaricomycotina</taxon>
        <taxon>Agaricomycetes</taxon>
        <taxon>Agaricomycetidae</taxon>
        <taxon>Agaricales</taxon>
        <taxon>Marasmiineae</taxon>
        <taxon>Mycenaceae</taxon>
        <taxon>Mycena</taxon>
    </lineage>
</organism>
<protein>
    <submittedName>
        <fullName evidence="1">Uncharacterized protein</fullName>
    </submittedName>
</protein>
<proteinExistence type="predicted"/>
<name>A0AAD6ZVZ6_9AGAR</name>
<dbReference type="Proteomes" id="UP001218218">
    <property type="component" value="Unassembled WGS sequence"/>
</dbReference>
<evidence type="ECO:0000313" key="1">
    <source>
        <dbReference type="EMBL" id="KAJ7342716.1"/>
    </source>
</evidence>
<dbReference type="EMBL" id="JARIHO010000024">
    <property type="protein sequence ID" value="KAJ7342716.1"/>
    <property type="molecule type" value="Genomic_DNA"/>
</dbReference>
<keyword evidence="2" id="KW-1185">Reference proteome</keyword>
<accession>A0AAD6ZVZ6</accession>